<evidence type="ECO:0000313" key="2">
    <source>
        <dbReference type="Proteomes" id="UP000481033"/>
    </source>
</evidence>
<dbReference type="Proteomes" id="UP000481033">
    <property type="component" value="Unassembled WGS sequence"/>
</dbReference>
<accession>A0A6M0RS81</accession>
<proteinExistence type="predicted"/>
<sequence length="87" mass="10286">MFSFSLVPWFFCWEESGDQAILVYVLFQRTVVVAMCNIMYTHLGREFRILHYPPKALRAWAKAKVRGETPVLPLTKQGRFMFTRENL</sequence>
<name>A0A6M0RS81_9CYAN</name>
<evidence type="ECO:0000313" key="1">
    <source>
        <dbReference type="EMBL" id="NEZ58632.1"/>
    </source>
</evidence>
<keyword evidence="2" id="KW-1185">Reference proteome</keyword>
<comment type="caution">
    <text evidence="1">The sequence shown here is derived from an EMBL/GenBank/DDBJ whole genome shotgun (WGS) entry which is preliminary data.</text>
</comment>
<gene>
    <name evidence="1" type="ORF">DXZ20_23880</name>
</gene>
<reference evidence="1 2" key="1">
    <citation type="journal article" date="2020" name="Microb. Ecol.">
        <title>Ecogenomics of the Marine Benthic Filamentous Cyanobacterium Adonisia.</title>
        <authorList>
            <person name="Walter J.M."/>
            <person name="Coutinho F.H."/>
            <person name="Leomil L."/>
            <person name="Hargreaves P.I."/>
            <person name="Campeao M.E."/>
            <person name="Vieira V.V."/>
            <person name="Silva B.S."/>
            <person name="Fistarol G.O."/>
            <person name="Salomon P.S."/>
            <person name="Sawabe T."/>
            <person name="Mino S."/>
            <person name="Hosokawa M."/>
            <person name="Miyashita H."/>
            <person name="Maruyama F."/>
            <person name="van Verk M.C."/>
            <person name="Dutilh B.E."/>
            <person name="Thompson C.C."/>
            <person name="Thompson F.L."/>
        </authorList>
    </citation>
    <scope>NUCLEOTIDE SEQUENCE [LARGE SCALE GENOMIC DNA]</scope>
    <source>
        <strain evidence="1 2">CCMR0081</strain>
    </source>
</reference>
<dbReference type="AlphaFoldDB" id="A0A6M0RS81"/>
<organism evidence="1 2">
    <name type="scientific">Adonisia turfae CCMR0081</name>
    <dbReference type="NCBI Taxonomy" id="2292702"/>
    <lineage>
        <taxon>Bacteria</taxon>
        <taxon>Bacillati</taxon>
        <taxon>Cyanobacteriota</taxon>
        <taxon>Adonisia</taxon>
        <taxon>Adonisia turfae</taxon>
    </lineage>
</organism>
<dbReference type="EMBL" id="QXHD01000004">
    <property type="protein sequence ID" value="NEZ58632.1"/>
    <property type="molecule type" value="Genomic_DNA"/>
</dbReference>
<protein>
    <submittedName>
        <fullName evidence="1">Uncharacterized protein</fullName>
    </submittedName>
</protein>